<feature type="compositionally biased region" description="Acidic residues" evidence="1">
    <location>
        <begin position="1264"/>
        <end position="1297"/>
    </location>
</feature>
<evidence type="ECO:0000259" key="2">
    <source>
        <dbReference type="PROSITE" id="PS00036"/>
    </source>
</evidence>
<dbReference type="InterPro" id="IPR046347">
    <property type="entry name" value="bZIP_sf"/>
</dbReference>
<feature type="compositionally biased region" description="Polar residues" evidence="1">
    <location>
        <begin position="502"/>
        <end position="515"/>
    </location>
</feature>
<feature type="compositionally biased region" description="Polar residues" evidence="1">
    <location>
        <begin position="56"/>
        <end position="66"/>
    </location>
</feature>
<feature type="compositionally biased region" description="Low complexity" evidence="1">
    <location>
        <begin position="707"/>
        <end position="726"/>
    </location>
</feature>
<feature type="region of interest" description="Disordered" evidence="1">
    <location>
        <begin position="1245"/>
        <end position="1342"/>
    </location>
</feature>
<feature type="region of interest" description="Disordered" evidence="1">
    <location>
        <begin position="41"/>
        <end position="85"/>
    </location>
</feature>
<name>A0A9P8A5I3_MORAP</name>
<dbReference type="Pfam" id="PF00170">
    <property type="entry name" value="bZIP_1"/>
    <property type="match status" value="1"/>
</dbReference>
<dbReference type="SUPFAM" id="SSF57959">
    <property type="entry name" value="Leucine zipper domain"/>
    <property type="match status" value="1"/>
</dbReference>
<feature type="domain" description="BZIP" evidence="2">
    <location>
        <begin position="114"/>
        <end position="129"/>
    </location>
</feature>
<feature type="region of interest" description="Disordered" evidence="1">
    <location>
        <begin position="777"/>
        <end position="992"/>
    </location>
</feature>
<feature type="region of interest" description="Disordered" evidence="1">
    <location>
        <begin position="668"/>
        <end position="747"/>
    </location>
</feature>
<protein>
    <recommendedName>
        <fullName evidence="2">BZIP domain-containing protein</fullName>
    </recommendedName>
</protein>
<evidence type="ECO:0000256" key="1">
    <source>
        <dbReference type="SAM" id="MobiDB-lite"/>
    </source>
</evidence>
<feature type="compositionally biased region" description="Basic residues" evidence="1">
    <location>
        <begin position="828"/>
        <end position="844"/>
    </location>
</feature>
<evidence type="ECO:0000313" key="4">
    <source>
        <dbReference type="Proteomes" id="UP000717515"/>
    </source>
</evidence>
<feature type="compositionally biased region" description="Low complexity" evidence="1">
    <location>
        <begin position="925"/>
        <end position="947"/>
    </location>
</feature>
<dbReference type="GO" id="GO:0003700">
    <property type="term" value="F:DNA-binding transcription factor activity"/>
    <property type="evidence" value="ECO:0007669"/>
    <property type="project" value="InterPro"/>
</dbReference>
<feature type="compositionally biased region" description="Low complexity" evidence="1">
    <location>
        <begin position="867"/>
        <end position="883"/>
    </location>
</feature>
<feature type="region of interest" description="Disordered" evidence="1">
    <location>
        <begin position="1"/>
        <end position="25"/>
    </location>
</feature>
<accession>A0A9P8A5I3</accession>
<feature type="compositionally biased region" description="Gly residues" evidence="1">
    <location>
        <begin position="975"/>
        <end position="988"/>
    </location>
</feature>
<proteinExistence type="predicted"/>
<feature type="region of interest" description="Disordered" evidence="1">
    <location>
        <begin position="441"/>
        <end position="460"/>
    </location>
</feature>
<sequence>MFPTPSCSIASDSFTKPQTSISPSPRSVFYRQELSQRLKESTLSALTSGAPGLPSLQMQRQSSQCQLPPLGVTPQTPAGISSLSSSSLSSLTSTATAAMTLPEAVETPEEIAIRRAEQNRAAQRAFRQRKQKYIKWLESKAEELDEVYRIMALVRAENKQLCHLVAELEERLRADKGSCSSMSASPLSTRSGSSAERGAKVTGDTGAIYGSRGSTTPGTFGIDESLGREISMRLMNLAMLPNMGGTDSLGQDAALMSRSRSLSSLHDSSNNGVHNTKGQMAFKMIHHIKQQGPLPQATLQPSQLLFSQHHDRYHNNQQHHLFSAGDMADKPGNQQIGHENGGSWTSYSPSSTSASSTSMLVLNTSTPPPDNPCLLHVPAAASELLSPQSIHDDSPPSASVAHDYSTDAVQRHQQIQSLPHSNELNSIAQNNSIISPLVSTQQANNAAAHPTGSNATSPIQTTHTPIEARNKQFFTHHHPYAYTTFNSHHQHPVQPLRGAQPHNPQSSPSMDSHLQQQIGALKWEDDDGTDFGTARGRRSSRPILHISMPFSSAGALVDSATSARSRFSQGSIAESIHLLQEIRQKAEHLEFQLRHTRPEHIHGHSRPGGQTESSLGASQHLGPAAHPDHPRGAAFAYARQPAPARSAGTGPATPAHFQRHAPQEHAPYQEPFHSTHHSFQPEQTLPGDDQPLSPSAFHDSRPLSAASKHSTVSSNNASSSRAHYSHTSGQDGPHSIPFSPHRGSLGALPEAAHPAALQRQRQNSLPHVLDHYRHADGSHHAHLTHPRSSPAAARGIHSQQQQPIRDQSFYSGRSDAPSYPHEQDPHTDHRHAQHPHVHHHHHSMQPHPDDRFPPYSFPERHGQEHIPPSSKRPSSQQQQQQQPLATYPAKYSSLHNCEDTPHSTSKGHDHNAVVSMRPGPVGYNSSSSSATSTPAHSGGTSSSAGLSFPTPSQSHAGGSFAPSSGSGSLGRRDGGSGGGSGGGGGYGGSRTQFHAPLEPEVISRLDELFFKFLQRICSDLHACDSRGDQIHQPLMAKKMQRLEASTDFRPFKFRIQAFTNAFHESLVQHGLTEDILPLRKVKVYLWKHRYISRFNEDGKKQKSKGNHVWNIEARKIAEPSSLSSCTSSSSAAAGGSAGSFSASASAETNMNPTLPTRWEFREYSSRIAGQIIKFARVGVPYIYSPRIWDAQMSCPIAEYSSPWLPSWLKWHKGELRGVPGPNDQSCEITVIAEYVREGEKRRLEMTFPLTVSDPEKEGELMDSPQEDEDELEQDQEDEDDEDGESSNGEEGEDDEDTESSRHHQDQGFGRAGRGGRSGPRKQRTPSRVKETQDSKRRKQSKE</sequence>
<comment type="caution">
    <text evidence="3">The sequence shown here is derived from an EMBL/GenBank/DDBJ whole genome shotgun (WGS) entry which is preliminary data.</text>
</comment>
<feature type="compositionally biased region" description="Polar residues" evidence="1">
    <location>
        <begin position="608"/>
        <end position="617"/>
    </location>
</feature>
<evidence type="ECO:0000313" key="3">
    <source>
        <dbReference type="EMBL" id="KAG9322811.1"/>
    </source>
</evidence>
<dbReference type="Proteomes" id="UP000717515">
    <property type="component" value="Unassembled WGS sequence"/>
</dbReference>
<feature type="region of interest" description="Disordered" evidence="1">
    <location>
        <begin position="639"/>
        <end position="658"/>
    </location>
</feature>
<organism evidence="3 4">
    <name type="scientific">Mortierella alpina</name>
    <name type="common">Oleaginous fungus</name>
    <name type="synonym">Mortierella renispora</name>
    <dbReference type="NCBI Taxonomy" id="64518"/>
    <lineage>
        <taxon>Eukaryota</taxon>
        <taxon>Fungi</taxon>
        <taxon>Fungi incertae sedis</taxon>
        <taxon>Mucoromycota</taxon>
        <taxon>Mortierellomycotina</taxon>
        <taxon>Mortierellomycetes</taxon>
        <taxon>Mortierellales</taxon>
        <taxon>Mortierellaceae</taxon>
        <taxon>Mortierella</taxon>
    </lineage>
</organism>
<feature type="region of interest" description="Disordered" evidence="1">
    <location>
        <begin position="323"/>
        <end position="351"/>
    </location>
</feature>
<feature type="compositionally biased region" description="Low complexity" evidence="1">
    <location>
        <begin position="957"/>
        <end position="966"/>
    </location>
</feature>
<feature type="compositionally biased region" description="Polar residues" evidence="1">
    <location>
        <begin position="797"/>
        <end position="811"/>
    </location>
</feature>
<gene>
    <name evidence="3" type="ORF">KVV02_005559</name>
</gene>
<dbReference type="Gene3D" id="1.20.5.170">
    <property type="match status" value="1"/>
</dbReference>
<feature type="compositionally biased region" description="Polar residues" evidence="1">
    <location>
        <begin position="178"/>
        <end position="194"/>
    </location>
</feature>
<feature type="compositionally biased region" description="Basic and acidic residues" evidence="1">
    <location>
        <begin position="847"/>
        <end position="864"/>
    </location>
</feature>
<dbReference type="InterPro" id="IPR004827">
    <property type="entry name" value="bZIP"/>
</dbReference>
<feature type="region of interest" description="Disordered" evidence="1">
    <location>
        <begin position="178"/>
        <end position="214"/>
    </location>
</feature>
<feature type="region of interest" description="Disordered" evidence="1">
    <location>
        <begin position="599"/>
        <end position="631"/>
    </location>
</feature>
<feature type="compositionally biased region" description="Basic and acidic residues" evidence="1">
    <location>
        <begin position="896"/>
        <end position="911"/>
    </location>
</feature>
<dbReference type="CDD" id="cd14688">
    <property type="entry name" value="bZIP_YAP"/>
    <property type="match status" value="1"/>
</dbReference>
<dbReference type="EMBL" id="JAIFTL010000129">
    <property type="protein sequence ID" value="KAG9322811.1"/>
    <property type="molecule type" value="Genomic_DNA"/>
</dbReference>
<dbReference type="PROSITE" id="PS00036">
    <property type="entry name" value="BZIP_BASIC"/>
    <property type="match status" value="1"/>
</dbReference>
<feature type="region of interest" description="Disordered" evidence="1">
    <location>
        <begin position="487"/>
        <end position="515"/>
    </location>
</feature>
<reference evidence="3" key="1">
    <citation type="submission" date="2021-07" db="EMBL/GenBank/DDBJ databases">
        <title>Draft genome of Mortierella alpina, strain LL118, isolated from an aspen leaf litter sample.</title>
        <authorList>
            <person name="Yang S."/>
            <person name="Vinatzer B.A."/>
        </authorList>
    </citation>
    <scope>NUCLEOTIDE SEQUENCE</scope>
    <source>
        <strain evidence="3">LL118</strain>
    </source>
</reference>